<sequence>MSRTNGSGKGKEKKMKQWIAAILMMALPVAQAAKPAKVTLVVDDAPVAQVLQALAEQERQNIVVSPDVSGLVSLHLIDVPWKQALQTVVKSAGLVSRQEGNILHIHSAAWQNENAARQEAEQVRRLASLPVEHRAIALQYADAAELAKAGGKLLSAKGSMTVDTRTNRLLLRDNKTALAALEHWISEMDVPVGQVELAAHIVTINEKSLRELGVKWTAGEAQQAGKVGQVTTLSSDLAVATATTQVGFNIGRINGRLLDLELSALEQKQQLDIIASPRLLASHLQPASIKQGSEIPYQVSSGESGATSVEFKEAVLGMEVTPTVLQQGRIRLKLHISQNVPGQVLQQSDGEVLTIDKQEIETQVEVKSGETLALGGIFSRKNKTGKDSIPLLGDIPWLGQLFSHDGKENERRELVVFITPRLVSSE</sequence>
<keyword evidence="11" id="KW-1185">Reference proteome</keyword>
<dbReference type="SMART" id="SM00965">
    <property type="entry name" value="STN"/>
    <property type="match status" value="1"/>
</dbReference>
<dbReference type="InterPro" id="IPR004845">
    <property type="entry name" value="T2SS_GspD_CS"/>
</dbReference>
<evidence type="ECO:0000256" key="1">
    <source>
        <dbReference type="ARBA" id="ARBA00004442"/>
    </source>
</evidence>
<dbReference type="Pfam" id="PF03958">
    <property type="entry name" value="Secretin_N"/>
    <property type="match status" value="1"/>
</dbReference>
<accession>B7LS92</accession>
<dbReference type="InterPro" id="IPR013355">
    <property type="entry name" value="Pilus_4_PilQ"/>
</dbReference>
<dbReference type="GO" id="GO:0009279">
    <property type="term" value="C:cell outer membrane"/>
    <property type="evidence" value="ECO:0007669"/>
    <property type="project" value="UniProtKB-SubCell"/>
</dbReference>
<feature type="signal peptide" evidence="8">
    <location>
        <begin position="1"/>
        <end position="32"/>
    </location>
</feature>
<evidence type="ECO:0000256" key="8">
    <source>
        <dbReference type="SAM" id="SignalP"/>
    </source>
</evidence>
<dbReference type="PRINTS" id="PR00811">
    <property type="entry name" value="BCTERIALGSPD"/>
</dbReference>
<dbReference type="AlphaFoldDB" id="B7LS92"/>
<dbReference type="NCBIfam" id="NF007851">
    <property type="entry name" value="PRK10560.1"/>
    <property type="match status" value="1"/>
</dbReference>
<evidence type="ECO:0000256" key="2">
    <source>
        <dbReference type="ARBA" id="ARBA00006304"/>
    </source>
</evidence>
<dbReference type="EMBL" id="CU928158">
    <property type="protein sequence ID" value="CAQ90835.1"/>
    <property type="molecule type" value="Genomic_DNA"/>
</dbReference>
<keyword evidence="4 8" id="KW-0732">Signal</keyword>
<evidence type="ECO:0000256" key="4">
    <source>
        <dbReference type="ARBA" id="ARBA00022729"/>
    </source>
</evidence>
<keyword evidence="3 7" id="KW-0813">Transport</keyword>
<comment type="subcellular location">
    <subcellularLocation>
        <location evidence="1 7">Cell outer membrane</location>
    </subcellularLocation>
</comment>
<dbReference type="PANTHER" id="PTHR30604:SF1">
    <property type="entry name" value="DNA UTILIZATION PROTEIN HOFQ"/>
    <property type="match status" value="1"/>
</dbReference>
<dbReference type="InterPro" id="IPR005644">
    <property type="entry name" value="NolW-like"/>
</dbReference>
<dbReference type="PROSITE" id="PS00875">
    <property type="entry name" value="T2SP_D"/>
    <property type="match status" value="1"/>
</dbReference>
<dbReference type="InterPro" id="IPR051808">
    <property type="entry name" value="Type_IV_pilus_biogenesis"/>
</dbReference>
<proteinExistence type="inferred from homology"/>
<keyword evidence="6" id="KW-0998">Cell outer membrane</keyword>
<dbReference type="PRINTS" id="PR01032">
    <property type="entry name" value="PHAGEIV"/>
</dbReference>
<evidence type="ECO:0000256" key="3">
    <source>
        <dbReference type="ARBA" id="ARBA00022448"/>
    </source>
</evidence>
<reference evidence="11" key="1">
    <citation type="journal article" date="2009" name="PLoS Genet.">
        <title>Organised genome dynamics in the Escherichia coli species results in highly diverse adaptive paths.</title>
        <authorList>
            <person name="Touchon M."/>
            <person name="Hoede C."/>
            <person name="Tenaillon O."/>
            <person name="Barbe V."/>
            <person name="Baeriswyl S."/>
            <person name="Bidet P."/>
            <person name="Bingen E."/>
            <person name="Bonacorsi S."/>
            <person name="Bouchier C."/>
            <person name="Bouvet O."/>
            <person name="Calteau A."/>
            <person name="Chiapello H."/>
            <person name="Clermont O."/>
            <person name="Cruveiller S."/>
            <person name="Danchin A."/>
            <person name="Diard M."/>
            <person name="Dossat C."/>
            <person name="Karoui M.E."/>
            <person name="Frapy E."/>
            <person name="Garry L."/>
            <person name="Ghigo J.M."/>
            <person name="Gilles A.M."/>
            <person name="Johnson J."/>
            <person name="Le Bouguenec C."/>
            <person name="Lescat M."/>
            <person name="Mangenot S."/>
            <person name="Martinez-Jehanne V."/>
            <person name="Matic I."/>
            <person name="Nassif X."/>
            <person name="Oztas S."/>
            <person name="Petit M.A."/>
            <person name="Pichon C."/>
            <person name="Rouy Z."/>
            <person name="Ruf C.S."/>
            <person name="Schneider D."/>
            <person name="Tourret J."/>
            <person name="Vacherie B."/>
            <person name="Vallenet D."/>
            <person name="Medigue C."/>
            <person name="Rocha E.P.C."/>
            <person name="Denamur E."/>
        </authorList>
    </citation>
    <scope>NUCLEOTIDE SEQUENCE [LARGE SCALE GENOMIC DNA]</scope>
    <source>
        <strain evidence="11">ATCC 35469 / DSM 13698 / BCRC 15582 / CCUG 18766 / IAM 14443 / JCM 21226 / LMG 7866 / NBRC 102419 / NCTC 12128 / CDC 0568-73</strain>
    </source>
</reference>
<protein>
    <submittedName>
        <fullName evidence="10">Fimbrial transporter</fullName>
    </submittedName>
</protein>
<evidence type="ECO:0000256" key="5">
    <source>
        <dbReference type="ARBA" id="ARBA00023136"/>
    </source>
</evidence>
<dbReference type="Gene3D" id="3.30.1370.120">
    <property type="match status" value="1"/>
</dbReference>
<dbReference type="HOGENOM" id="CLU_006756_2_1_6"/>
<dbReference type="InterPro" id="IPR011662">
    <property type="entry name" value="Secretin/TonB_short_N"/>
</dbReference>
<evidence type="ECO:0000313" key="11">
    <source>
        <dbReference type="Proteomes" id="UP000000745"/>
    </source>
</evidence>
<evidence type="ECO:0000313" key="10">
    <source>
        <dbReference type="EMBL" id="CAQ90835.1"/>
    </source>
</evidence>
<dbReference type="GO" id="GO:0009306">
    <property type="term" value="P:protein secretion"/>
    <property type="evidence" value="ECO:0007669"/>
    <property type="project" value="InterPro"/>
</dbReference>
<gene>
    <name evidence="10" type="primary">hofQ</name>
    <name evidence="10" type="ordered locus">EFER_3357</name>
</gene>
<dbReference type="InterPro" id="IPR038591">
    <property type="entry name" value="NolW-like_sf"/>
</dbReference>
<feature type="domain" description="Secretin/TonB short N-terminal" evidence="9">
    <location>
        <begin position="60"/>
        <end position="108"/>
    </location>
</feature>
<dbReference type="Proteomes" id="UP000000745">
    <property type="component" value="Chromosome"/>
</dbReference>
<feature type="chain" id="PRO_5002860225" evidence="8">
    <location>
        <begin position="33"/>
        <end position="426"/>
    </location>
</feature>
<organism evidence="10 11">
    <name type="scientific">Escherichia fergusonii (strain ATCC 35469 / DSM 13698 / CCUG 18766 / IAM 14443 / JCM 21226 / LMG 7866 / NBRC 102419 / NCTC 12128 / CDC 0568-73)</name>
    <dbReference type="NCBI Taxonomy" id="585054"/>
    <lineage>
        <taxon>Bacteria</taxon>
        <taxon>Pseudomonadati</taxon>
        <taxon>Pseudomonadota</taxon>
        <taxon>Gammaproteobacteria</taxon>
        <taxon>Enterobacterales</taxon>
        <taxon>Enterobacteriaceae</taxon>
        <taxon>Escherichia</taxon>
    </lineage>
</organism>
<keyword evidence="5" id="KW-0472">Membrane</keyword>
<evidence type="ECO:0000256" key="6">
    <source>
        <dbReference type="ARBA" id="ARBA00023237"/>
    </source>
</evidence>
<dbReference type="NCBIfam" id="TIGR02515">
    <property type="entry name" value="IV_pilus_PilQ"/>
    <property type="match status" value="1"/>
</dbReference>
<evidence type="ECO:0000256" key="7">
    <source>
        <dbReference type="RuleBase" id="RU004004"/>
    </source>
</evidence>
<dbReference type="PANTHER" id="PTHR30604">
    <property type="entry name" value="PROTEIN TRANSPORT PROTEIN HOFQ"/>
    <property type="match status" value="1"/>
</dbReference>
<name>B7LS92_ESCF3</name>
<dbReference type="Gene3D" id="3.30.1370.130">
    <property type="match status" value="1"/>
</dbReference>
<evidence type="ECO:0000259" key="9">
    <source>
        <dbReference type="SMART" id="SM00965"/>
    </source>
</evidence>
<dbReference type="KEGG" id="efe:EFER_3357"/>
<comment type="similarity">
    <text evidence="2">Belongs to the bacterial secretin family. PilQ subfamily.</text>
</comment>
<dbReference type="InterPro" id="IPR004846">
    <property type="entry name" value="T2SS/T3SS_dom"/>
</dbReference>
<dbReference type="InterPro" id="IPR001775">
    <property type="entry name" value="GspD/PilQ"/>
</dbReference>
<dbReference type="Pfam" id="PF00263">
    <property type="entry name" value="Secretin"/>
    <property type="match status" value="1"/>
</dbReference>